<evidence type="ECO:0000313" key="9">
    <source>
        <dbReference type="Proteomes" id="UP000015523"/>
    </source>
</evidence>
<dbReference type="Gene3D" id="3.40.50.1700">
    <property type="entry name" value="Glycoside hydrolase family 3 C-terminal domain"/>
    <property type="match status" value="1"/>
</dbReference>
<keyword evidence="5" id="KW-0378">Hydrolase</keyword>
<dbReference type="SUPFAM" id="SSF51445">
    <property type="entry name" value="(Trans)glycosidases"/>
    <property type="match status" value="1"/>
</dbReference>
<feature type="domain" description="Glycoside hydrolase family 3 N-terminal" evidence="7">
    <location>
        <begin position="29"/>
        <end position="358"/>
    </location>
</feature>
<evidence type="ECO:0000256" key="1">
    <source>
        <dbReference type="ARBA" id="ARBA00000448"/>
    </source>
</evidence>
<dbReference type="GO" id="GO:0008422">
    <property type="term" value="F:beta-glucosidase activity"/>
    <property type="evidence" value="ECO:0007669"/>
    <property type="project" value="UniProtKB-EC"/>
</dbReference>
<gene>
    <name evidence="8" type="ORF">M529_23405</name>
</gene>
<dbReference type="GO" id="GO:0009251">
    <property type="term" value="P:glucan catabolic process"/>
    <property type="evidence" value="ECO:0007669"/>
    <property type="project" value="TreeGrafter"/>
</dbReference>
<dbReference type="STRING" id="1346791.M529_23405"/>
<dbReference type="InterPro" id="IPR036962">
    <property type="entry name" value="Glyco_hydro_3_N_sf"/>
</dbReference>
<proteinExistence type="inferred from homology"/>
<dbReference type="Proteomes" id="UP000015523">
    <property type="component" value="Unassembled WGS sequence"/>
</dbReference>
<evidence type="ECO:0000256" key="4">
    <source>
        <dbReference type="ARBA" id="ARBA00022729"/>
    </source>
</evidence>
<dbReference type="PATRIC" id="fig|1346791.3.peg.4519"/>
<evidence type="ECO:0000256" key="2">
    <source>
        <dbReference type="ARBA" id="ARBA00005336"/>
    </source>
</evidence>
<dbReference type="InterPro" id="IPR017853">
    <property type="entry name" value="GH"/>
</dbReference>
<dbReference type="AlphaFoldDB" id="T0K8L5"/>
<dbReference type="SUPFAM" id="SSF52279">
    <property type="entry name" value="Beta-D-glucan exohydrolase, C-terminal domain"/>
    <property type="match status" value="1"/>
</dbReference>
<protein>
    <recommendedName>
        <fullName evidence="3">beta-glucosidase</fullName>
        <ecNumber evidence="3">3.2.1.21</ecNumber>
    </recommendedName>
</protein>
<dbReference type="InterPro" id="IPR051915">
    <property type="entry name" value="Cellulose_Degrad_GH3"/>
</dbReference>
<dbReference type="Pfam" id="PF00933">
    <property type="entry name" value="Glyco_hydro_3"/>
    <property type="match status" value="1"/>
</dbReference>
<keyword evidence="4" id="KW-0732">Signal</keyword>
<evidence type="ECO:0000256" key="6">
    <source>
        <dbReference type="ARBA" id="ARBA00023295"/>
    </source>
</evidence>
<accession>T0K8L5</accession>
<sequence>MVHSSLPAEDSEIGASSKGYDMPRVRSLIEEGKINSFITRLVVTPAEFARQNNMVQKIAEGTRLGIPVTISTDPRHHFQATLGASTTGGGFTLWPDTLGFAALGDANLVRRFGDIARQEYRAVGIHMALSPQADVGSEPRWSRFSATFGSDPAAISRLAGAYVEGFQGGASGVTREGVATVVKHWVGYGAEPNGFDGHNYYGGHVTLSETSFADHVRAFEGPLAARSEGVMPTYVALRGVKIDGKLVEPVGAGFSKQLLSGLLRREKAYQGLIISDWAITRDCPESCVAPSAENPQTPSAIGMPWGVEKLTVPDRFAKGIDAGIDQFGGVDDAAPVLAAVRSGAVSEPRIDESVRRILLLKFRLGLFDNPYVDEEGARKMVGSATWQREADEAQRQSQILLRNEGAILPLNARQKIWLFGADAKPFKAAGYSVVDDPADADVALVRTATPFEKLHPHHFFGSRQHEGRLDFRENDPAMAALKRAAAHVPVILAVEMDRPAVLTNVLPYSKAVLVNFGTSDAILVDILSGRSRICGHLPFALPDSMAAVEQQRSDISDDEKPLFRHGAGLCLRGGGAKAPR</sequence>
<dbReference type="EC" id="3.2.1.21" evidence="3"/>
<reference evidence="8" key="1">
    <citation type="journal article" date="2013" name="Genome Announc.">
        <title>Draft Genome Sequence of Sphingobium ummariense Strain RL-3, a Hexachlorocyclohexane-Degrading Bacterium.</title>
        <authorList>
            <person name="Kohli P."/>
            <person name="Dua A."/>
            <person name="Sangwan N."/>
            <person name="Oldach P."/>
            <person name="Khurana J.P."/>
            <person name="Lal R."/>
        </authorList>
    </citation>
    <scope>NUCLEOTIDE SEQUENCE [LARGE SCALE GENOMIC DNA]</scope>
    <source>
        <strain evidence="8">RL-3</strain>
    </source>
</reference>
<keyword evidence="9" id="KW-1185">Reference proteome</keyword>
<dbReference type="EMBL" id="AUWY01000136">
    <property type="protein sequence ID" value="EQB29728.1"/>
    <property type="molecule type" value="Genomic_DNA"/>
</dbReference>
<dbReference type="PANTHER" id="PTHR30620:SF16">
    <property type="entry name" value="LYSOSOMAL BETA GLUCOSIDASE"/>
    <property type="match status" value="1"/>
</dbReference>
<dbReference type="PRINTS" id="PR00133">
    <property type="entry name" value="GLHYDRLASE3"/>
</dbReference>
<dbReference type="Gene3D" id="3.20.20.300">
    <property type="entry name" value="Glycoside hydrolase, family 3, N-terminal domain"/>
    <property type="match status" value="1"/>
</dbReference>
<evidence type="ECO:0000256" key="3">
    <source>
        <dbReference type="ARBA" id="ARBA00012744"/>
    </source>
</evidence>
<evidence type="ECO:0000259" key="7">
    <source>
        <dbReference type="Pfam" id="PF00933"/>
    </source>
</evidence>
<keyword evidence="6" id="KW-0326">Glycosidase</keyword>
<dbReference type="InterPro" id="IPR001764">
    <property type="entry name" value="Glyco_hydro_3_N"/>
</dbReference>
<organism evidence="8 9">
    <name type="scientific">Sphingobium ummariense RL-3</name>
    <dbReference type="NCBI Taxonomy" id="1346791"/>
    <lineage>
        <taxon>Bacteria</taxon>
        <taxon>Pseudomonadati</taxon>
        <taxon>Pseudomonadota</taxon>
        <taxon>Alphaproteobacteria</taxon>
        <taxon>Sphingomonadales</taxon>
        <taxon>Sphingomonadaceae</taxon>
        <taxon>Sphingobium</taxon>
    </lineage>
</organism>
<dbReference type="PANTHER" id="PTHR30620">
    <property type="entry name" value="PERIPLASMIC BETA-GLUCOSIDASE-RELATED"/>
    <property type="match status" value="1"/>
</dbReference>
<comment type="caution">
    <text evidence="8">The sequence shown here is derived from an EMBL/GenBank/DDBJ whole genome shotgun (WGS) entry which is preliminary data.</text>
</comment>
<evidence type="ECO:0000256" key="5">
    <source>
        <dbReference type="ARBA" id="ARBA00022801"/>
    </source>
</evidence>
<evidence type="ECO:0000313" key="8">
    <source>
        <dbReference type="EMBL" id="EQB29728.1"/>
    </source>
</evidence>
<comment type="similarity">
    <text evidence="2">Belongs to the glycosyl hydrolase 3 family.</text>
</comment>
<name>T0K8L5_9SPHN</name>
<dbReference type="eggNOG" id="COG1472">
    <property type="taxonomic scope" value="Bacteria"/>
</dbReference>
<dbReference type="InterPro" id="IPR036881">
    <property type="entry name" value="Glyco_hydro_3_C_sf"/>
</dbReference>
<comment type="catalytic activity">
    <reaction evidence="1">
        <text>Hydrolysis of terminal, non-reducing beta-D-glucosyl residues with release of beta-D-glucose.</text>
        <dbReference type="EC" id="3.2.1.21"/>
    </reaction>
</comment>